<dbReference type="EMBL" id="VSRR010043605">
    <property type="protein sequence ID" value="MPC76546.1"/>
    <property type="molecule type" value="Genomic_DNA"/>
</dbReference>
<name>A0A5B7I3M0_PORTR</name>
<evidence type="ECO:0000256" key="1">
    <source>
        <dbReference type="SAM" id="Phobius"/>
    </source>
</evidence>
<feature type="transmembrane region" description="Helical" evidence="1">
    <location>
        <begin position="20"/>
        <end position="39"/>
    </location>
</feature>
<accession>A0A5B7I3M0</accession>
<proteinExistence type="predicted"/>
<protein>
    <submittedName>
        <fullName evidence="2">Uncharacterized protein</fullName>
    </submittedName>
</protein>
<comment type="caution">
    <text evidence="2">The sequence shown here is derived from an EMBL/GenBank/DDBJ whole genome shotgun (WGS) entry which is preliminary data.</text>
</comment>
<keyword evidence="1" id="KW-0812">Transmembrane</keyword>
<keyword evidence="3" id="KW-1185">Reference proteome</keyword>
<evidence type="ECO:0000313" key="2">
    <source>
        <dbReference type="EMBL" id="MPC76546.1"/>
    </source>
</evidence>
<sequence length="43" mass="4567">MTESAGRFCNMSSVTFSGSSIFTIFSLTIWSSLSLAIDITSGI</sequence>
<evidence type="ECO:0000313" key="3">
    <source>
        <dbReference type="Proteomes" id="UP000324222"/>
    </source>
</evidence>
<organism evidence="2 3">
    <name type="scientific">Portunus trituberculatus</name>
    <name type="common">Swimming crab</name>
    <name type="synonym">Neptunus trituberculatus</name>
    <dbReference type="NCBI Taxonomy" id="210409"/>
    <lineage>
        <taxon>Eukaryota</taxon>
        <taxon>Metazoa</taxon>
        <taxon>Ecdysozoa</taxon>
        <taxon>Arthropoda</taxon>
        <taxon>Crustacea</taxon>
        <taxon>Multicrustacea</taxon>
        <taxon>Malacostraca</taxon>
        <taxon>Eumalacostraca</taxon>
        <taxon>Eucarida</taxon>
        <taxon>Decapoda</taxon>
        <taxon>Pleocyemata</taxon>
        <taxon>Brachyura</taxon>
        <taxon>Eubrachyura</taxon>
        <taxon>Portunoidea</taxon>
        <taxon>Portunidae</taxon>
        <taxon>Portuninae</taxon>
        <taxon>Portunus</taxon>
    </lineage>
</organism>
<dbReference type="Proteomes" id="UP000324222">
    <property type="component" value="Unassembled WGS sequence"/>
</dbReference>
<keyword evidence="1" id="KW-1133">Transmembrane helix</keyword>
<gene>
    <name evidence="2" type="ORF">E2C01_070962</name>
</gene>
<dbReference type="AlphaFoldDB" id="A0A5B7I3M0"/>
<keyword evidence="1" id="KW-0472">Membrane</keyword>
<reference evidence="2 3" key="1">
    <citation type="submission" date="2019-05" db="EMBL/GenBank/DDBJ databases">
        <title>Another draft genome of Portunus trituberculatus and its Hox gene families provides insights of decapod evolution.</title>
        <authorList>
            <person name="Jeong J.-H."/>
            <person name="Song I."/>
            <person name="Kim S."/>
            <person name="Choi T."/>
            <person name="Kim D."/>
            <person name="Ryu S."/>
            <person name="Kim W."/>
        </authorList>
    </citation>
    <scope>NUCLEOTIDE SEQUENCE [LARGE SCALE GENOMIC DNA]</scope>
    <source>
        <tissue evidence="2">Muscle</tissue>
    </source>
</reference>